<dbReference type="OrthoDB" id="9927298at2"/>
<keyword evidence="2" id="KW-1185">Reference proteome</keyword>
<dbReference type="RefSeq" id="WP_080522596.1">
    <property type="nucleotide sequence ID" value="NZ_LPUF01000001.1"/>
</dbReference>
<organism evidence="1 2">
    <name type="scientific">Methyloprofundus sedimenti</name>
    <dbReference type="NCBI Taxonomy" id="1420851"/>
    <lineage>
        <taxon>Bacteria</taxon>
        <taxon>Pseudomonadati</taxon>
        <taxon>Pseudomonadota</taxon>
        <taxon>Gammaproteobacteria</taxon>
        <taxon>Methylococcales</taxon>
        <taxon>Methylococcaceae</taxon>
        <taxon>Methyloprofundus</taxon>
    </lineage>
</organism>
<accession>A0A1V8M8T8</accession>
<sequence>MSELAEKRINFIAQLHEIFMINKGYGALAYISLNEVMDLFNSYLESGESAEIFINRYVKSF</sequence>
<reference evidence="1 2" key="1">
    <citation type="submission" date="2015-12" db="EMBL/GenBank/DDBJ databases">
        <authorList>
            <person name="Shamseldin A."/>
            <person name="Moawad H."/>
            <person name="Abd El-Rahim W.M."/>
            <person name="Sadowsky M.J."/>
        </authorList>
    </citation>
    <scope>NUCLEOTIDE SEQUENCE [LARGE SCALE GENOMIC DNA]</scope>
    <source>
        <strain evidence="1 2">WF1</strain>
    </source>
</reference>
<name>A0A1V8M8T8_9GAMM</name>
<dbReference type="EMBL" id="LPUF01000001">
    <property type="protein sequence ID" value="OQK17991.1"/>
    <property type="molecule type" value="Genomic_DNA"/>
</dbReference>
<comment type="caution">
    <text evidence="1">The sequence shown here is derived from an EMBL/GenBank/DDBJ whole genome shotgun (WGS) entry which is preliminary data.</text>
</comment>
<protein>
    <submittedName>
        <fullName evidence="1">Uncharacterized protein</fullName>
    </submittedName>
</protein>
<proteinExistence type="predicted"/>
<dbReference type="Proteomes" id="UP000191980">
    <property type="component" value="Unassembled WGS sequence"/>
</dbReference>
<evidence type="ECO:0000313" key="1">
    <source>
        <dbReference type="EMBL" id="OQK17991.1"/>
    </source>
</evidence>
<gene>
    <name evidence="1" type="ORF">AU255_09075</name>
</gene>
<evidence type="ECO:0000313" key="2">
    <source>
        <dbReference type="Proteomes" id="UP000191980"/>
    </source>
</evidence>
<dbReference type="AlphaFoldDB" id="A0A1V8M8T8"/>